<dbReference type="EMBL" id="JASCZI010181919">
    <property type="protein sequence ID" value="MED6186407.1"/>
    <property type="molecule type" value="Genomic_DNA"/>
</dbReference>
<dbReference type="Proteomes" id="UP001341840">
    <property type="component" value="Unassembled WGS sequence"/>
</dbReference>
<evidence type="ECO:0000313" key="2">
    <source>
        <dbReference type="EMBL" id="MED6186407.1"/>
    </source>
</evidence>
<proteinExistence type="predicted"/>
<sequence>MPPKRTQPLEQRQGHAQAPCIYAQAWEAFQPSKSSTKAMPRRAIPKYSRGTLST</sequence>
<feature type="non-terminal residue" evidence="2">
    <location>
        <position position="54"/>
    </location>
</feature>
<name>A0ABU6WKN2_9FABA</name>
<reference evidence="2 3" key="1">
    <citation type="journal article" date="2023" name="Plants (Basel)">
        <title>Bridging the Gap: Combining Genomics and Transcriptomics Approaches to Understand Stylosanthes scabra, an Orphan Legume from the Brazilian Caatinga.</title>
        <authorList>
            <person name="Ferreira-Neto J.R.C."/>
            <person name="da Silva M.D."/>
            <person name="Binneck E."/>
            <person name="de Melo N.F."/>
            <person name="da Silva R.H."/>
            <person name="de Melo A.L.T.M."/>
            <person name="Pandolfi V."/>
            <person name="Bustamante F.O."/>
            <person name="Brasileiro-Vidal A.C."/>
            <person name="Benko-Iseppon A.M."/>
        </authorList>
    </citation>
    <scope>NUCLEOTIDE SEQUENCE [LARGE SCALE GENOMIC DNA]</scope>
    <source>
        <tissue evidence="2">Leaves</tissue>
    </source>
</reference>
<keyword evidence="3" id="KW-1185">Reference proteome</keyword>
<evidence type="ECO:0000256" key="1">
    <source>
        <dbReference type="SAM" id="MobiDB-lite"/>
    </source>
</evidence>
<evidence type="ECO:0000313" key="3">
    <source>
        <dbReference type="Proteomes" id="UP001341840"/>
    </source>
</evidence>
<feature type="region of interest" description="Disordered" evidence="1">
    <location>
        <begin position="31"/>
        <end position="54"/>
    </location>
</feature>
<comment type="caution">
    <text evidence="2">The sequence shown here is derived from an EMBL/GenBank/DDBJ whole genome shotgun (WGS) entry which is preliminary data.</text>
</comment>
<accession>A0ABU6WKN2</accession>
<gene>
    <name evidence="2" type="ORF">PIB30_066388</name>
</gene>
<protein>
    <submittedName>
        <fullName evidence="2">Uncharacterized protein</fullName>
    </submittedName>
</protein>
<organism evidence="2 3">
    <name type="scientific">Stylosanthes scabra</name>
    <dbReference type="NCBI Taxonomy" id="79078"/>
    <lineage>
        <taxon>Eukaryota</taxon>
        <taxon>Viridiplantae</taxon>
        <taxon>Streptophyta</taxon>
        <taxon>Embryophyta</taxon>
        <taxon>Tracheophyta</taxon>
        <taxon>Spermatophyta</taxon>
        <taxon>Magnoliopsida</taxon>
        <taxon>eudicotyledons</taxon>
        <taxon>Gunneridae</taxon>
        <taxon>Pentapetalae</taxon>
        <taxon>rosids</taxon>
        <taxon>fabids</taxon>
        <taxon>Fabales</taxon>
        <taxon>Fabaceae</taxon>
        <taxon>Papilionoideae</taxon>
        <taxon>50 kb inversion clade</taxon>
        <taxon>dalbergioids sensu lato</taxon>
        <taxon>Dalbergieae</taxon>
        <taxon>Pterocarpus clade</taxon>
        <taxon>Stylosanthes</taxon>
    </lineage>
</organism>